<comment type="caution">
    <text evidence="2">The sequence shown here is derived from an EMBL/GenBank/DDBJ whole genome shotgun (WGS) entry which is preliminary data.</text>
</comment>
<dbReference type="EMBL" id="JAODAN010000003">
    <property type="protein sequence ID" value="KAK1925479.1"/>
    <property type="molecule type" value="Genomic_DNA"/>
</dbReference>
<accession>A0AAD9L7L9</accession>
<feature type="region of interest" description="Disordered" evidence="1">
    <location>
        <begin position="1"/>
        <end position="303"/>
    </location>
</feature>
<organism evidence="2 3">
    <name type="scientific">Papiliotrema laurentii</name>
    <name type="common">Cryptococcus laurentii</name>
    <dbReference type="NCBI Taxonomy" id="5418"/>
    <lineage>
        <taxon>Eukaryota</taxon>
        <taxon>Fungi</taxon>
        <taxon>Dikarya</taxon>
        <taxon>Basidiomycota</taxon>
        <taxon>Agaricomycotina</taxon>
        <taxon>Tremellomycetes</taxon>
        <taxon>Tremellales</taxon>
        <taxon>Rhynchogastremaceae</taxon>
        <taxon>Papiliotrema</taxon>
    </lineage>
</organism>
<gene>
    <name evidence="2" type="ORF">DB88DRAFT_196386</name>
</gene>
<evidence type="ECO:0000313" key="3">
    <source>
        <dbReference type="Proteomes" id="UP001182556"/>
    </source>
</evidence>
<dbReference type="Proteomes" id="UP001182556">
    <property type="component" value="Unassembled WGS sequence"/>
</dbReference>
<feature type="compositionally biased region" description="Low complexity" evidence="1">
    <location>
        <begin position="15"/>
        <end position="53"/>
    </location>
</feature>
<feature type="compositionally biased region" description="Polar residues" evidence="1">
    <location>
        <begin position="112"/>
        <end position="125"/>
    </location>
</feature>
<dbReference type="PANTHER" id="PTHR38703:SF1">
    <property type="entry name" value="ALLERGEN"/>
    <property type="match status" value="1"/>
</dbReference>
<keyword evidence="3" id="KW-1185">Reference proteome</keyword>
<reference evidence="2" key="1">
    <citation type="submission" date="2023-02" db="EMBL/GenBank/DDBJ databases">
        <title>Identification and recombinant expression of a fungal hydrolase from Papiliotrema laurentii that hydrolyzes apple cutin and clears colloidal polyester polyurethane.</title>
        <authorList>
            <consortium name="DOE Joint Genome Institute"/>
            <person name="Roman V.A."/>
            <person name="Bojanowski C."/>
            <person name="Crable B.R."/>
            <person name="Wagner D.N."/>
            <person name="Hung C.S."/>
            <person name="Nadeau L.J."/>
            <person name="Schratz L."/>
            <person name="Haridas S."/>
            <person name="Pangilinan J."/>
            <person name="Lipzen A."/>
            <person name="Na H."/>
            <person name="Yan M."/>
            <person name="Ng V."/>
            <person name="Grigoriev I.V."/>
            <person name="Spatafora J.W."/>
            <person name="Barlow D."/>
            <person name="Biffinger J."/>
            <person name="Kelley-Loughnane N."/>
            <person name="Varaljay V.A."/>
            <person name="Crookes-Goodson W.J."/>
        </authorList>
    </citation>
    <scope>NUCLEOTIDE SEQUENCE</scope>
    <source>
        <strain evidence="2">5307AH</strain>
    </source>
</reference>
<evidence type="ECO:0000256" key="1">
    <source>
        <dbReference type="SAM" id="MobiDB-lite"/>
    </source>
</evidence>
<feature type="compositionally biased region" description="Polar residues" evidence="1">
    <location>
        <begin position="138"/>
        <end position="150"/>
    </location>
</feature>
<feature type="compositionally biased region" description="Polar residues" evidence="1">
    <location>
        <begin position="216"/>
        <end position="234"/>
    </location>
</feature>
<feature type="compositionally biased region" description="Basic and acidic residues" evidence="1">
    <location>
        <begin position="199"/>
        <end position="210"/>
    </location>
</feature>
<sequence>MPSILTKILHRKSRSGSASASPSGSRPSSTHSSPDLSPEDSSSLDSRSRQSLPAQPRADPAAGGPVRRSLDTPSSPARRRDVIVNHSRPAPPPPDSETVVIDSRDDAKVATEPSSQPEASAQPGQHHQDDWAQRAFAPSSQGHESNTHSDPYTPLPNLNLDVNRDLPPLPHTQSTPSHEVKAVEGWRDRPTMSSAHMRQSVEGELGRHSSDMIQRYTETSTTEGQHHASQPQRTITEEPPQTPDKGHSSQNGREVEVPARGSSLHPSQADNKFDDQMAKLSVQEGSARDEDTSRGTETLEGLRSDMAQRLFEESTARREARDTLSEQGLETFNKAGMSELVGKDDTVDVHTKWMRPVVHETIIPKVHTEYTTVIEQELHHHHVYPKIQPIEDPDPMILPPLHRIFSPRTGKWHEVEGDDAAIEILGEDVFRNGPKEVRHVRQPYDEEAAAKQERAASSPLQEVVGGISEDELTAQGFGTGGKGRVVEREGVLGEKLGDWKDVARGDFFGHHREDKENDVGVAK</sequence>
<proteinExistence type="predicted"/>
<evidence type="ECO:0000313" key="2">
    <source>
        <dbReference type="EMBL" id="KAK1925479.1"/>
    </source>
</evidence>
<protein>
    <submittedName>
        <fullName evidence="2">Uncharacterized protein</fullName>
    </submittedName>
</protein>
<dbReference type="AlphaFoldDB" id="A0AAD9L7L9"/>
<feature type="compositionally biased region" description="Basic and acidic residues" evidence="1">
    <location>
        <begin position="178"/>
        <end position="190"/>
    </location>
</feature>
<name>A0AAD9L7L9_PAPLA</name>
<dbReference type="PANTHER" id="PTHR38703">
    <property type="entry name" value="CHROMOSOME 8, WHOLE GENOME SHOTGUN SEQUENCE"/>
    <property type="match status" value="1"/>
</dbReference>